<reference evidence="7" key="2">
    <citation type="submission" date="2025-08" db="UniProtKB">
        <authorList>
            <consortium name="RefSeq"/>
        </authorList>
    </citation>
    <scope>IDENTIFICATION</scope>
    <source>
        <tissue evidence="7">Leaf</tissue>
    </source>
</reference>
<evidence type="ECO:0000256" key="4">
    <source>
        <dbReference type="ARBA" id="ARBA00023136"/>
    </source>
</evidence>
<keyword evidence="4 5" id="KW-0472">Membrane</keyword>
<evidence type="ECO:0000256" key="3">
    <source>
        <dbReference type="ARBA" id="ARBA00022989"/>
    </source>
</evidence>
<sequence length="227" mass="25164">MAFKGNGNQAFKLFSKVIDHGVKPDGLAFVGVLTAYSHAGSVEEGCIFFHSMSNTYGFTPQIVHYGCLVDLLGRAASSSIHRDIEMAEYATKKVLELATEKSGAHVLLSNMYASTGRWNDVTKVRIAEMLSKMSEKASSTGYLPDLANVMLNVEEEEKEDLLSTSSQREDSYLAALIFCGYIIYDTDNLIKSYTYDEYVWAAVALYLNIINLFLSLLTLFRASDVVN</sequence>
<organism evidence="6 7">
    <name type="scientific">Ananas comosus</name>
    <name type="common">Pineapple</name>
    <name type="synonym">Ananas ananas</name>
    <dbReference type="NCBI Taxonomy" id="4615"/>
    <lineage>
        <taxon>Eukaryota</taxon>
        <taxon>Viridiplantae</taxon>
        <taxon>Streptophyta</taxon>
        <taxon>Embryophyta</taxon>
        <taxon>Tracheophyta</taxon>
        <taxon>Spermatophyta</taxon>
        <taxon>Magnoliopsida</taxon>
        <taxon>Liliopsida</taxon>
        <taxon>Poales</taxon>
        <taxon>Bromeliaceae</taxon>
        <taxon>Bromelioideae</taxon>
        <taxon>Ananas</taxon>
    </lineage>
</organism>
<evidence type="ECO:0000313" key="7">
    <source>
        <dbReference type="RefSeq" id="XP_020094683.1"/>
    </source>
</evidence>
<evidence type="ECO:0000313" key="6">
    <source>
        <dbReference type="Proteomes" id="UP000515123"/>
    </source>
</evidence>
<dbReference type="RefSeq" id="XP_020094683.1">
    <property type="nucleotide sequence ID" value="XM_020239094.1"/>
</dbReference>
<keyword evidence="3 5" id="KW-1133">Transmembrane helix</keyword>
<dbReference type="PANTHER" id="PTHR47926">
    <property type="entry name" value="PENTATRICOPEPTIDE REPEAT-CONTAINING PROTEIN"/>
    <property type="match status" value="1"/>
</dbReference>
<gene>
    <name evidence="7" type="primary">LOC109714453</name>
</gene>
<dbReference type="GeneID" id="109714453"/>
<name>A0A6P5FMI5_ANACO</name>
<dbReference type="InterPro" id="IPR011990">
    <property type="entry name" value="TPR-like_helical_dom_sf"/>
</dbReference>
<evidence type="ECO:0000256" key="5">
    <source>
        <dbReference type="SAM" id="Phobius"/>
    </source>
</evidence>
<dbReference type="Pfam" id="PF20431">
    <property type="entry name" value="E_motif"/>
    <property type="match status" value="1"/>
</dbReference>
<dbReference type="GO" id="GO:0009451">
    <property type="term" value="P:RNA modification"/>
    <property type="evidence" value="ECO:0007669"/>
    <property type="project" value="InterPro"/>
</dbReference>
<feature type="transmembrane region" description="Helical" evidence="5">
    <location>
        <begin position="198"/>
        <end position="220"/>
    </location>
</feature>
<dbReference type="InterPro" id="IPR046960">
    <property type="entry name" value="PPR_At4g14850-like_plant"/>
</dbReference>
<dbReference type="Gene3D" id="1.25.40.10">
    <property type="entry name" value="Tetratricopeptide repeat domain"/>
    <property type="match status" value="1"/>
</dbReference>
<evidence type="ECO:0000256" key="2">
    <source>
        <dbReference type="ARBA" id="ARBA00022692"/>
    </source>
</evidence>
<keyword evidence="6" id="KW-1185">Reference proteome</keyword>
<dbReference type="AlphaFoldDB" id="A0A6P5FMI5"/>
<proteinExistence type="predicted"/>
<dbReference type="InterPro" id="IPR046848">
    <property type="entry name" value="E_motif"/>
</dbReference>
<dbReference type="Proteomes" id="UP000515123">
    <property type="component" value="Linkage group 1"/>
</dbReference>
<keyword evidence="2 5" id="KW-0812">Transmembrane</keyword>
<dbReference type="InterPro" id="IPR006214">
    <property type="entry name" value="Bax_inhibitor_1-related"/>
</dbReference>
<dbReference type="OrthoDB" id="185373at2759"/>
<accession>A0A6P5FMI5</accession>
<protein>
    <submittedName>
        <fullName evidence="7">Pentatricopeptide repeat-containing protein At3g22690-like</fullName>
    </submittedName>
</protein>
<evidence type="ECO:0000256" key="1">
    <source>
        <dbReference type="ARBA" id="ARBA00004141"/>
    </source>
</evidence>
<dbReference type="GO" id="GO:0003723">
    <property type="term" value="F:RNA binding"/>
    <property type="evidence" value="ECO:0007669"/>
    <property type="project" value="InterPro"/>
</dbReference>
<reference evidence="6" key="1">
    <citation type="journal article" date="2015" name="Nat. Genet.">
        <title>The pineapple genome and the evolution of CAM photosynthesis.</title>
        <authorList>
            <person name="Ming R."/>
            <person name="VanBuren R."/>
            <person name="Wai C.M."/>
            <person name="Tang H."/>
            <person name="Schatz M.C."/>
            <person name="Bowers J.E."/>
            <person name="Lyons E."/>
            <person name="Wang M.L."/>
            <person name="Chen J."/>
            <person name="Biggers E."/>
            <person name="Zhang J."/>
            <person name="Huang L."/>
            <person name="Zhang L."/>
            <person name="Miao W."/>
            <person name="Zhang J."/>
            <person name="Ye Z."/>
            <person name="Miao C."/>
            <person name="Lin Z."/>
            <person name="Wang H."/>
            <person name="Zhou H."/>
            <person name="Yim W.C."/>
            <person name="Priest H.D."/>
            <person name="Zheng C."/>
            <person name="Woodhouse M."/>
            <person name="Edger P.P."/>
            <person name="Guyot R."/>
            <person name="Guo H.B."/>
            <person name="Guo H."/>
            <person name="Zheng G."/>
            <person name="Singh R."/>
            <person name="Sharma A."/>
            <person name="Min X."/>
            <person name="Zheng Y."/>
            <person name="Lee H."/>
            <person name="Gurtowski J."/>
            <person name="Sedlazeck F.J."/>
            <person name="Harkess A."/>
            <person name="McKain M.R."/>
            <person name="Liao Z."/>
            <person name="Fang J."/>
            <person name="Liu J."/>
            <person name="Zhang X."/>
            <person name="Zhang Q."/>
            <person name="Hu W."/>
            <person name="Qin Y."/>
            <person name="Wang K."/>
            <person name="Chen L.Y."/>
            <person name="Shirley N."/>
            <person name="Lin Y.R."/>
            <person name="Liu L.Y."/>
            <person name="Hernandez A.G."/>
            <person name="Wright C.L."/>
            <person name="Bulone V."/>
            <person name="Tuskan G.A."/>
            <person name="Heath K."/>
            <person name="Zee F."/>
            <person name="Moore P.H."/>
            <person name="Sunkar R."/>
            <person name="Leebens-Mack J.H."/>
            <person name="Mockler T."/>
            <person name="Bennetzen J.L."/>
            <person name="Freeling M."/>
            <person name="Sankoff D."/>
            <person name="Paterson A.H."/>
            <person name="Zhu X."/>
            <person name="Yang X."/>
            <person name="Smith J.A."/>
            <person name="Cushman J.C."/>
            <person name="Paull R.E."/>
            <person name="Yu Q."/>
        </authorList>
    </citation>
    <scope>NUCLEOTIDE SEQUENCE [LARGE SCALE GENOMIC DNA]</scope>
    <source>
        <strain evidence="6">cv. F153</strain>
    </source>
</reference>
<comment type="subcellular location">
    <subcellularLocation>
        <location evidence="1">Membrane</location>
        <topology evidence="1">Multi-pass membrane protein</topology>
    </subcellularLocation>
</comment>
<dbReference type="Pfam" id="PF01027">
    <property type="entry name" value="Bax1-I"/>
    <property type="match status" value="1"/>
</dbReference>
<dbReference type="GO" id="GO:0016020">
    <property type="term" value="C:membrane"/>
    <property type="evidence" value="ECO:0007669"/>
    <property type="project" value="UniProtKB-SubCell"/>
</dbReference>